<comment type="similarity">
    <text evidence="1">Belongs to the metallo-beta-lactamase superfamily.</text>
</comment>
<dbReference type="InterPro" id="IPR036866">
    <property type="entry name" value="RibonucZ/Hydroxyglut_hydro"/>
</dbReference>
<evidence type="ECO:0000256" key="4">
    <source>
        <dbReference type="ARBA" id="ARBA00022833"/>
    </source>
</evidence>
<evidence type="ECO:0000256" key="1">
    <source>
        <dbReference type="ARBA" id="ARBA00007749"/>
    </source>
</evidence>
<evidence type="ECO:0000256" key="3">
    <source>
        <dbReference type="ARBA" id="ARBA00022801"/>
    </source>
</evidence>
<dbReference type="Gene3D" id="3.60.15.10">
    <property type="entry name" value="Ribonuclease Z/Hydroxyacylglutathione hydrolase-like"/>
    <property type="match status" value="1"/>
</dbReference>
<keyword evidence="3" id="KW-0378">Hydrolase</keyword>
<dbReference type="AlphaFoldDB" id="A0A158L5C2"/>
<reference evidence="6" key="1">
    <citation type="submission" date="2016-01" db="EMBL/GenBank/DDBJ databases">
        <authorList>
            <person name="Peeters C."/>
        </authorList>
    </citation>
    <scope>NUCLEOTIDE SEQUENCE [LARGE SCALE GENOMIC DNA]</scope>
    <source>
        <strain evidence="6">LMG 29317</strain>
    </source>
</reference>
<evidence type="ECO:0000259" key="5">
    <source>
        <dbReference type="SMART" id="SM00849"/>
    </source>
</evidence>
<keyword evidence="2" id="KW-0479">Metal-binding</keyword>
<gene>
    <name evidence="6" type="ORF">AWB74_08579</name>
</gene>
<dbReference type="InterPro" id="IPR051013">
    <property type="entry name" value="MBL_superfamily_lactonases"/>
</dbReference>
<keyword evidence="4" id="KW-0862">Zinc</keyword>
<comment type="caution">
    <text evidence="6">The sequence shown here is derived from an EMBL/GenBank/DDBJ whole genome shotgun (WGS) entry which is preliminary data.</text>
</comment>
<proteinExistence type="inferred from homology"/>
<dbReference type="EMBL" id="FCOM02000133">
    <property type="protein sequence ID" value="SAL88472.1"/>
    <property type="molecule type" value="Genomic_DNA"/>
</dbReference>
<dbReference type="Proteomes" id="UP000055019">
    <property type="component" value="Unassembled WGS sequence"/>
</dbReference>
<dbReference type="Pfam" id="PF00753">
    <property type="entry name" value="Lactamase_B"/>
    <property type="match status" value="1"/>
</dbReference>
<evidence type="ECO:0000256" key="2">
    <source>
        <dbReference type="ARBA" id="ARBA00022723"/>
    </source>
</evidence>
<accession>A0A158L5C2</accession>
<protein>
    <submittedName>
        <fullName evidence="6">Beta-lactamase domain-containing protein</fullName>
    </submittedName>
</protein>
<name>A0A158L5C2_9BURK</name>
<keyword evidence="7" id="KW-1185">Reference proteome</keyword>
<dbReference type="GO" id="GO:0046872">
    <property type="term" value="F:metal ion binding"/>
    <property type="evidence" value="ECO:0007669"/>
    <property type="project" value="UniProtKB-KW"/>
</dbReference>
<dbReference type="PANTHER" id="PTHR42978:SF3">
    <property type="entry name" value="BLR3078 PROTEIN"/>
    <property type="match status" value="1"/>
</dbReference>
<evidence type="ECO:0000313" key="6">
    <source>
        <dbReference type="EMBL" id="SAL88472.1"/>
    </source>
</evidence>
<organism evidence="6 7">
    <name type="scientific">Caballeronia arvi</name>
    <dbReference type="NCBI Taxonomy" id="1777135"/>
    <lineage>
        <taxon>Bacteria</taxon>
        <taxon>Pseudomonadati</taxon>
        <taxon>Pseudomonadota</taxon>
        <taxon>Betaproteobacteria</taxon>
        <taxon>Burkholderiales</taxon>
        <taxon>Burkholderiaceae</taxon>
        <taxon>Caballeronia</taxon>
    </lineage>
</organism>
<dbReference type="PANTHER" id="PTHR42978">
    <property type="entry name" value="QUORUM-QUENCHING LACTONASE YTNP-RELATED-RELATED"/>
    <property type="match status" value="1"/>
</dbReference>
<dbReference type="SUPFAM" id="SSF56281">
    <property type="entry name" value="Metallo-hydrolase/oxidoreductase"/>
    <property type="match status" value="1"/>
</dbReference>
<dbReference type="SMART" id="SM00849">
    <property type="entry name" value="Lactamase_B"/>
    <property type="match status" value="1"/>
</dbReference>
<dbReference type="GO" id="GO:0016787">
    <property type="term" value="F:hydrolase activity"/>
    <property type="evidence" value="ECO:0007669"/>
    <property type="project" value="UniProtKB-KW"/>
</dbReference>
<feature type="domain" description="Metallo-beta-lactamase" evidence="5">
    <location>
        <begin position="42"/>
        <end position="260"/>
    </location>
</feature>
<dbReference type="CDD" id="cd07742">
    <property type="entry name" value="metallo-hydrolase-like_MBL-fold"/>
    <property type="match status" value="1"/>
</dbReference>
<sequence>MASSFPDIGTRVHHLNCISSCPLGGKLFDGRTASLLRRGELSRHCLLIETNDGLVLADTGFGLRDVADPRSRLRAFFLLMLKPEFRVEMTAARQIERLGFSTADVRHILLSHLDFDHAGGLDDFPQAHVHMLQTERDYALRQKTWLDRQRLRPQQWSTQVNWLVHHCGGDHWYGFECVRPLTRCADEIALVPLCGHTFGHAGIAVRANEGWLLLAADAYFYHTEMDPARPRCTPGLAFYQWMMEGRRSAAAQSGATPGAVQ</sequence>
<dbReference type="InterPro" id="IPR001279">
    <property type="entry name" value="Metallo-B-lactamas"/>
</dbReference>
<evidence type="ECO:0000313" key="7">
    <source>
        <dbReference type="Proteomes" id="UP000055019"/>
    </source>
</evidence>